<keyword evidence="3" id="KW-1185">Reference proteome</keyword>
<accession>A0A0L0UKC1</accession>
<dbReference type="AlphaFoldDB" id="A0A0L0UKC1"/>
<dbReference type="Proteomes" id="UP000054564">
    <property type="component" value="Unassembled WGS sequence"/>
</dbReference>
<protein>
    <submittedName>
        <fullName evidence="2">Uncharacterized protein</fullName>
    </submittedName>
</protein>
<gene>
    <name evidence="2" type="ORF">PSTG_19088</name>
</gene>
<dbReference type="EMBL" id="AJIL01005034">
    <property type="protein sequence ID" value="KNE87527.1"/>
    <property type="molecule type" value="Genomic_DNA"/>
</dbReference>
<reference evidence="3" key="1">
    <citation type="submission" date="2014-03" db="EMBL/GenBank/DDBJ databases">
        <title>The Genome Sequence of Puccinia striiformis f. sp. tritici PST-78.</title>
        <authorList>
            <consortium name="The Broad Institute Genome Sequencing Platform"/>
            <person name="Cuomo C."/>
            <person name="Hulbert S."/>
            <person name="Chen X."/>
            <person name="Walker B."/>
            <person name="Young S.K."/>
            <person name="Zeng Q."/>
            <person name="Gargeya S."/>
            <person name="Fitzgerald M."/>
            <person name="Haas B."/>
            <person name="Abouelleil A."/>
            <person name="Alvarado L."/>
            <person name="Arachchi H.M."/>
            <person name="Berlin A.M."/>
            <person name="Chapman S.B."/>
            <person name="Goldberg J."/>
            <person name="Griggs A."/>
            <person name="Gujja S."/>
            <person name="Hansen M."/>
            <person name="Howarth C."/>
            <person name="Imamovic A."/>
            <person name="Larimer J."/>
            <person name="McCowan C."/>
            <person name="Montmayeur A."/>
            <person name="Murphy C."/>
            <person name="Neiman D."/>
            <person name="Pearson M."/>
            <person name="Priest M."/>
            <person name="Roberts A."/>
            <person name="Saif S."/>
            <person name="Shea T."/>
            <person name="Sisk P."/>
            <person name="Sykes S."/>
            <person name="Wortman J."/>
            <person name="Nusbaum C."/>
            <person name="Birren B."/>
        </authorList>
    </citation>
    <scope>NUCLEOTIDE SEQUENCE [LARGE SCALE GENOMIC DNA]</scope>
    <source>
        <strain evidence="3">race PST-78</strain>
    </source>
</reference>
<proteinExistence type="predicted"/>
<comment type="caution">
    <text evidence="2">The sequence shown here is derived from an EMBL/GenBank/DDBJ whole genome shotgun (WGS) entry which is preliminary data.</text>
</comment>
<feature type="compositionally biased region" description="Basic and acidic residues" evidence="1">
    <location>
        <begin position="87"/>
        <end position="107"/>
    </location>
</feature>
<feature type="non-terminal residue" evidence="2">
    <location>
        <position position="146"/>
    </location>
</feature>
<sequence length="146" mass="15727">MKITASMPDSAAAGQPEAKPSPAITATKSSNPPKESLHAKISQVPSKPISSHVALNFPNNPSSGKHMPSKLGKQQPEEVAPSFKALVSDEKERLQQKKKDLLKKEKESRLADLRAFSTSFKLPMAFPKDLEPIVKKSAAPSTTTQA</sequence>
<evidence type="ECO:0000256" key="1">
    <source>
        <dbReference type="SAM" id="MobiDB-lite"/>
    </source>
</evidence>
<evidence type="ECO:0000313" key="3">
    <source>
        <dbReference type="Proteomes" id="UP000054564"/>
    </source>
</evidence>
<feature type="region of interest" description="Disordered" evidence="1">
    <location>
        <begin position="1"/>
        <end position="107"/>
    </location>
</feature>
<dbReference type="STRING" id="1165861.A0A0L0UKC1"/>
<evidence type="ECO:0000313" key="2">
    <source>
        <dbReference type="EMBL" id="KNE87527.1"/>
    </source>
</evidence>
<name>A0A0L0UKC1_9BASI</name>
<feature type="compositionally biased region" description="Polar residues" evidence="1">
    <location>
        <begin position="24"/>
        <end position="33"/>
    </location>
</feature>
<dbReference type="OrthoDB" id="2275718at2759"/>
<organism evidence="2 3">
    <name type="scientific">Puccinia striiformis f. sp. tritici PST-78</name>
    <dbReference type="NCBI Taxonomy" id="1165861"/>
    <lineage>
        <taxon>Eukaryota</taxon>
        <taxon>Fungi</taxon>
        <taxon>Dikarya</taxon>
        <taxon>Basidiomycota</taxon>
        <taxon>Pucciniomycotina</taxon>
        <taxon>Pucciniomycetes</taxon>
        <taxon>Pucciniales</taxon>
        <taxon>Pucciniaceae</taxon>
        <taxon>Puccinia</taxon>
    </lineage>
</organism>